<dbReference type="Proteomes" id="UP000030645">
    <property type="component" value="Unassembled WGS sequence"/>
</dbReference>
<gene>
    <name evidence="2" type="ORF">L484_027911</name>
</gene>
<reference evidence="3" key="1">
    <citation type="submission" date="2013-01" db="EMBL/GenBank/DDBJ databases">
        <title>Draft Genome Sequence of a Mulberry Tree, Morus notabilis C.K. Schneid.</title>
        <authorList>
            <person name="He N."/>
            <person name="Zhao S."/>
        </authorList>
    </citation>
    <scope>NUCLEOTIDE SEQUENCE</scope>
</reference>
<keyword evidence="3" id="KW-1185">Reference proteome</keyword>
<dbReference type="AlphaFoldDB" id="W9S7J8"/>
<evidence type="ECO:0000313" key="3">
    <source>
        <dbReference type="Proteomes" id="UP000030645"/>
    </source>
</evidence>
<proteinExistence type="predicted"/>
<organism evidence="2 3">
    <name type="scientific">Morus notabilis</name>
    <dbReference type="NCBI Taxonomy" id="981085"/>
    <lineage>
        <taxon>Eukaryota</taxon>
        <taxon>Viridiplantae</taxon>
        <taxon>Streptophyta</taxon>
        <taxon>Embryophyta</taxon>
        <taxon>Tracheophyta</taxon>
        <taxon>Spermatophyta</taxon>
        <taxon>Magnoliopsida</taxon>
        <taxon>eudicotyledons</taxon>
        <taxon>Gunneridae</taxon>
        <taxon>Pentapetalae</taxon>
        <taxon>rosids</taxon>
        <taxon>fabids</taxon>
        <taxon>Rosales</taxon>
        <taxon>Moraceae</taxon>
        <taxon>Moreae</taxon>
        <taxon>Morus</taxon>
    </lineage>
</organism>
<accession>W9S7J8</accession>
<dbReference type="InterPro" id="IPR054296">
    <property type="entry name" value="DUF7032"/>
</dbReference>
<protein>
    <recommendedName>
        <fullName evidence="1">DUF7032 domain-containing protein</fullName>
    </recommendedName>
</protein>
<name>W9S7J8_9ROSA</name>
<feature type="domain" description="DUF7032" evidence="1">
    <location>
        <begin position="47"/>
        <end position="104"/>
    </location>
</feature>
<dbReference type="Pfam" id="PF23005">
    <property type="entry name" value="DUF7032"/>
    <property type="match status" value="1"/>
</dbReference>
<evidence type="ECO:0000259" key="1">
    <source>
        <dbReference type="Pfam" id="PF23005"/>
    </source>
</evidence>
<evidence type="ECO:0000313" key="2">
    <source>
        <dbReference type="EMBL" id="EXC30736.1"/>
    </source>
</evidence>
<dbReference type="EMBL" id="KE346217">
    <property type="protein sequence ID" value="EXC30736.1"/>
    <property type="molecule type" value="Genomic_DNA"/>
</dbReference>
<sequence>MAHCDLLDNIVDRNIIPDITGISRVSVFGVVECPFPALPAGLLEVLTELLSSLRDEIPLIQTFMGKWSLIRAKLNDLHPQFADNCAVVSNSGNSGSSSKTEAVHAESRNLITRLQIGTPDSIIRLQIPS</sequence>